<dbReference type="EMBL" id="DPPF01000111">
    <property type="protein sequence ID" value="HCW93115.1"/>
    <property type="molecule type" value="Genomic_DNA"/>
</dbReference>
<comment type="caution">
    <text evidence="2">The sequence shown here is derived from an EMBL/GenBank/DDBJ whole genome shotgun (WGS) entry which is preliminary data.</text>
</comment>
<feature type="domain" description="Transposase IS4-like" evidence="1">
    <location>
        <begin position="282"/>
        <end position="420"/>
    </location>
</feature>
<protein>
    <submittedName>
        <fullName evidence="2">ISNCY family transposase</fullName>
    </submittedName>
</protein>
<evidence type="ECO:0000313" key="3">
    <source>
        <dbReference type="Proteomes" id="UP000262325"/>
    </source>
</evidence>
<dbReference type="NCBIfam" id="NF033593">
    <property type="entry name" value="transpos_ISNCY_1"/>
    <property type="match status" value="1"/>
</dbReference>
<sequence>MGKKITSEPTIEHFFSSHNIAKEFQQISDLLDSIEGIYSDIAHLIGKPEEVRLGRTGMSIESTVRCAILKHYWQLPYKALAFHLLDSDTFRAFARLPMNFTPKSSTLQANISQLTEDIWRYLNHKILDIAVAKKVEKGRKVRIDTTAVETNIISPTDSHLLYTAICKGVKLLKASGNKYINHKRKSKKLFNHIRNCKRKKEREGYYKQLLDYAGKTLGYLHIALQSEMSEYWQSSIHTLCQQLAGIISQSYRRVILGENVKPEEKVTSLHEPHTDIIRKGGRETVFGHKVNFVTGSSGMVLGVDILRGNPADSTLLLPALEEVIDVYKRSPRQIAADGGFASLDNLKEAKNHGIKDIAFHKRCGLKVIDMCKSNWVYTQLIKFRAGIEGNISFLKRVFGLNRCNWRGWDGFQSYVMLCLL</sequence>
<accession>A0A3D5QB87</accession>
<dbReference type="Proteomes" id="UP000262325">
    <property type="component" value="Unassembled WGS sequence"/>
</dbReference>
<dbReference type="AlphaFoldDB" id="A0A3D5QB87"/>
<evidence type="ECO:0000259" key="1">
    <source>
        <dbReference type="Pfam" id="PF01609"/>
    </source>
</evidence>
<reference evidence="2 3" key="1">
    <citation type="journal article" date="2018" name="Nat. Biotechnol.">
        <title>A standardized bacterial taxonomy based on genome phylogeny substantially revises the tree of life.</title>
        <authorList>
            <person name="Parks D.H."/>
            <person name="Chuvochina M."/>
            <person name="Waite D.W."/>
            <person name="Rinke C."/>
            <person name="Skarshewski A."/>
            <person name="Chaumeil P.A."/>
            <person name="Hugenholtz P."/>
        </authorList>
    </citation>
    <scope>NUCLEOTIDE SEQUENCE [LARGE SCALE GENOMIC DNA]</scope>
    <source>
        <strain evidence="2">UBA8672</strain>
    </source>
</reference>
<dbReference type="Pfam" id="PF01609">
    <property type="entry name" value="DDE_Tnp_1"/>
    <property type="match status" value="1"/>
</dbReference>
<dbReference type="PANTHER" id="PTHR33803">
    <property type="entry name" value="IS1478 TRANSPOSASE"/>
    <property type="match status" value="1"/>
</dbReference>
<dbReference type="GO" id="GO:0006313">
    <property type="term" value="P:DNA transposition"/>
    <property type="evidence" value="ECO:0007669"/>
    <property type="project" value="InterPro"/>
</dbReference>
<dbReference type="InterPro" id="IPR002559">
    <property type="entry name" value="Transposase_11"/>
</dbReference>
<gene>
    <name evidence="2" type="ORF">DHM44_05480</name>
</gene>
<name>A0A3D5QB87_FLESI</name>
<evidence type="ECO:0000313" key="2">
    <source>
        <dbReference type="EMBL" id="HCW93115.1"/>
    </source>
</evidence>
<dbReference type="GO" id="GO:0003677">
    <property type="term" value="F:DNA binding"/>
    <property type="evidence" value="ECO:0007669"/>
    <property type="project" value="InterPro"/>
</dbReference>
<organism evidence="2 3">
    <name type="scientific">Flexistipes sinusarabici</name>
    <dbReference type="NCBI Taxonomy" id="2352"/>
    <lineage>
        <taxon>Bacteria</taxon>
        <taxon>Pseudomonadati</taxon>
        <taxon>Deferribacterota</taxon>
        <taxon>Deferribacteres</taxon>
        <taxon>Deferribacterales</taxon>
        <taxon>Flexistipitaceae</taxon>
        <taxon>Flexistipes</taxon>
    </lineage>
</organism>
<dbReference type="PANTHER" id="PTHR33803:SF3">
    <property type="entry name" value="BLL1974 PROTEIN"/>
    <property type="match status" value="1"/>
</dbReference>
<dbReference type="GO" id="GO:0004803">
    <property type="term" value="F:transposase activity"/>
    <property type="evidence" value="ECO:0007669"/>
    <property type="project" value="InterPro"/>
</dbReference>
<proteinExistence type="predicted"/>